<dbReference type="Proteomes" id="UP000739284">
    <property type="component" value="Unassembled WGS sequence"/>
</dbReference>
<dbReference type="RefSeq" id="WP_119824065.1">
    <property type="nucleotide sequence ID" value="NZ_JAFMOY010000130.1"/>
</dbReference>
<gene>
    <name evidence="2" type="ORF">J1784_17290</name>
</gene>
<protein>
    <recommendedName>
        <fullName evidence="4">ANR family transcriptional regulator</fullName>
    </recommendedName>
</protein>
<evidence type="ECO:0000256" key="1">
    <source>
        <dbReference type="SAM" id="MobiDB-lite"/>
    </source>
</evidence>
<feature type="region of interest" description="Disordered" evidence="1">
    <location>
        <begin position="55"/>
        <end position="74"/>
    </location>
</feature>
<comment type="caution">
    <text evidence="2">The sequence shown here is derived from an EMBL/GenBank/DDBJ whole genome shotgun (WGS) entry which is preliminary data.</text>
</comment>
<sequence length="74" mass="9152">MVDFETLKNNAYWLEKKGLFRRAIRAWQTIATTQRFEDWQRNIAWNSLRRLSYFPEKDKPQSPLPQKPLDRHRY</sequence>
<proteinExistence type="predicted"/>
<reference evidence="2 3" key="1">
    <citation type="submission" date="2021-03" db="EMBL/GenBank/DDBJ databases">
        <title>Five novel Rahnella species.</title>
        <authorList>
            <person name="Brady C."/>
            <person name="Asselin J."/>
            <person name="Beer S."/>
            <person name="Bruberg M.B."/>
            <person name="Crampton B."/>
            <person name="Venter S."/>
            <person name="Arnold D."/>
            <person name="Denman S."/>
        </authorList>
    </citation>
    <scope>NUCLEOTIDE SEQUENCE [LARGE SCALE GENOMIC DNA]</scope>
    <source>
        <strain evidence="2 3">FRB 231</strain>
    </source>
</reference>
<keyword evidence="3" id="KW-1185">Reference proteome</keyword>
<evidence type="ECO:0000313" key="2">
    <source>
        <dbReference type="EMBL" id="MBU9846754.1"/>
    </source>
</evidence>
<name>A0ABS6LJQ2_9GAMM</name>
<dbReference type="EMBL" id="JAFMOY010000130">
    <property type="protein sequence ID" value="MBU9846754.1"/>
    <property type="molecule type" value="Genomic_DNA"/>
</dbReference>
<evidence type="ECO:0000313" key="3">
    <source>
        <dbReference type="Proteomes" id="UP000739284"/>
    </source>
</evidence>
<accession>A0ABS6LJQ2</accession>
<organism evidence="2 3">
    <name type="scientific">Rahnella ecdela</name>
    <dbReference type="NCBI Taxonomy" id="2816250"/>
    <lineage>
        <taxon>Bacteria</taxon>
        <taxon>Pseudomonadati</taxon>
        <taxon>Pseudomonadota</taxon>
        <taxon>Gammaproteobacteria</taxon>
        <taxon>Enterobacterales</taxon>
        <taxon>Yersiniaceae</taxon>
        <taxon>Rahnella</taxon>
    </lineage>
</organism>
<evidence type="ECO:0008006" key="4">
    <source>
        <dbReference type="Google" id="ProtNLM"/>
    </source>
</evidence>